<dbReference type="InterPro" id="IPR045028">
    <property type="entry name" value="DinG/Rad3-like"/>
</dbReference>
<evidence type="ECO:0000259" key="4">
    <source>
        <dbReference type="PROSITE" id="PS51193"/>
    </source>
</evidence>
<evidence type="ECO:0000256" key="2">
    <source>
        <dbReference type="ARBA" id="ARBA00022801"/>
    </source>
</evidence>
<dbReference type="Gene3D" id="3.40.50.300">
    <property type="entry name" value="P-loop containing nucleotide triphosphate hydrolases"/>
    <property type="match status" value="2"/>
</dbReference>
<dbReference type="GO" id="GO:0003678">
    <property type="term" value="F:DNA helicase activity"/>
    <property type="evidence" value="ECO:0007669"/>
    <property type="project" value="UniProtKB-EC"/>
</dbReference>
<dbReference type="Pfam" id="PF13307">
    <property type="entry name" value="Helicase_C_2"/>
    <property type="match status" value="1"/>
</dbReference>
<dbReference type="GO" id="GO:0009432">
    <property type="term" value="P:SOS response"/>
    <property type="evidence" value="ECO:0007669"/>
    <property type="project" value="TreeGrafter"/>
</dbReference>
<name>A0AAW8PZJ8_VIBPH</name>
<dbReference type="GO" id="GO:0016818">
    <property type="term" value="F:hydrolase activity, acting on acid anhydrides, in phosphorus-containing anhydrides"/>
    <property type="evidence" value="ECO:0007669"/>
    <property type="project" value="InterPro"/>
</dbReference>
<gene>
    <name evidence="5" type="primary">dinG</name>
    <name evidence="5" type="ORF">QX249_11250</name>
</gene>
<keyword evidence="2 5" id="KW-0378">Hydrolase</keyword>
<dbReference type="EMBL" id="JAUHGG010000003">
    <property type="protein sequence ID" value="MDS1821240.1"/>
    <property type="molecule type" value="Genomic_DNA"/>
</dbReference>
<evidence type="ECO:0000256" key="3">
    <source>
        <dbReference type="ARBA" id="ARBA00022840"/>
    </source>
</evidence>
<dbReference type="PANTHER" id="PTHR11472">
    <property type="entry name" value="DNA REPAIR DEAD HELICASE RAD3/XP-D SUBFAMILY MEMBER"/>
    <property type="match status" value="1"/>
</dbReference>
<proteinExistence type="predicted"/>
<dbReference type="EC" id="3.6.4.12" evidence="5"/>
<evidence type="ECO:0000313" key="5">
    <source>
        <dbReference type="EMBL" id="MDS1821240.1"/>
    </source>
</evidence>
<dbReference type="GO" id="GO:0005524">
    <property type="term" value="F:ATP binding"/>
    <property type="evidence" value="ECO:0007669"/>
    <property type="project" value="UniProtKB-KW"/>
</dbReference>
<evidence type="ECO:0000313" key="6">
    <source>
        <dbReference type="Proteomes" id="UP001253193"/>
    </source>
</evidence>
<organism evidence="5 6">
    <name type="scientific">Vibrio parahaemolyticus</name>
    <dbReference type="NCBI Taxonomy" id="670"/>
    <lineage>
        <taxon>Bacteria</taxon>
        <taxon>Pseudomonadati</taxon>
        <taxon>Pseudomonadota</taxon>
        <taxon>Gammaproteobacteria</taxon>
        <taxon>Vibrionales</taxon>
        <taxon>Vibrionaceae</taxon>
        <taxon>Vibrio</taxon>
    </lineage>
</organism>
<reference evidence="5" key="1">
    <citation type="submission" date="2023-06" db="EMBL/GenBank/DDBJ databases">
        <title>Genomic Diversity of Vibrio spp. and Metagenomic Analysis of Pathogens in Florida Gulf Coastal Waters Following Hurricane Ian.</title>
        <authorList>
            <person name="Brumfield K.D."/>
        </authorList>
    </citation>
    <scope>NUCLEOTIDE SEQUENCE</scope>
    <source>
        <strain evidence="5">WBS2B-138</strain>
    </source>
</reference>
<dbReference type="PROSITE" id="PS51193">
    <property type="entry name" value="HELICASE_ATP_BIND_2"/>
    <property type="match status" value="1"/>
</dbReference>
<dbReference type="GO" id="GO:0006281">
    <property type="term" value="P:DNA repair"/>
    <property type="evidence" value="ECO:0007669"/>
    <property type="project" value="TreeGrafter"/>
</dbReference>
<keyword evidence="3" id="KW-0067">ATP-binding</keyword>
<dbReference type="InterPro" id="IPR006555">
    <property type="entry name" value="ATP-dep_Helicase_C"/>
</dbReference>
<dbReference type="NCBIfam" id="NF008729">
    <property type="entry name" value="PRK11747.1"/>
    <property type="match status" value="1"/>
</dbReference>
<dbReference type="PANTHER" id="PTHR11472:SF59">
    <property type="entry name" value="ATP-DEPENDENT DNA HELICASE DING"/>
    <property type="match status" value="1"/>
</dbReference>
<evidence type="ECO:0000256" key="1">
    <source>
        <dbReference type="ARBA" id="ARBA00022741"/>
    </source>
</evidence>
<accession>A0AAW8PZJ8</accession>
<dbReference type="RefSeq" id="WP_311020111.1">
    <property type="nucleotide sequence ID" value="NZ_JAUHGG010000003.1"/>
</dbReference>
<dbReference type="InterPro" id="IPR014013">
    <property type="entry name" value="Helic_SF1/SF2_ATP-bd_DinG/Rad3"/>
</dbReference>
<dbReference type="InterPro" id="IPR027417">
    <property type="entry name" value="P-loop_NTPase"/>
</dbReference>
<dbReference type="SMART" id="SM00491">
    <property type="entry name" value="HELICc2"/>
    <property type="match status" value="1"/>
</dbReference>
<dbReference type="GO" id="GO:0033677">
    <property type="term" value="F:DNA/RNA helicase activity"/>
    <property type="evidence" value="ECO:0007669"/>
    <property type="project" value="TreeGrafter"/>
</dbReference>
<dbReference type="GO" id="GO:0051539">
    <property type="term" value="F:4 iron, 4 sulfur cluster binding"/>
    <property type="evidence" value="ECO:0007669"/>
    <property type="project" value="TreeGrafter"/>
</dbReference>
<feature type="domain" description="Helicase ATP-binding" evidence="4">
    <location>
        <begin position="15"/>
        <end position="291"/>
    </location>
</feature>
<sequence length="701" mass="78081">MLNDVVLDIKSILENLGKILDGYAPRDQQRRMIFEISKSLVDENNGFVVVEAGTGVGKSLGYMISAIPTALRQGKKVVISTATIALQEQLINKDLPLFKSAFKTPFTYDLAKGRGNYVCRQSLFEIMEEVDALGGLEGLRKDSDLYIVKELFESLQDQSWNGERAAFYKNIPDKLWDRIKSDSHRCTKKDHANCPFHEARDSLLSCDVIVANHALVVSDLSLSEGGGVILPEAAETIYVFDEGHHLPKIARDSVSGQYGISGTLDLTDSIIKSMTRYSKKALNDDLLKGIIPHANEVHSLMDDLAQCIKEQAHFYQGNESLFEDKTYLVRNLSSVEEETFKTLKTLSSKSKKATSKISGICKKLIEDELLSSKEEIKDVNQIISDIAFYDGRLENIYNVANLFLNDDPEMLVAAWVMHDESKGFSVHGSPVDSAKTMKQLLWDHASNVVITSATLAALSSKPPFKLSIDLFRKESGLPEEAKFVPLGSPFDYPNVATLYVPTDNKIAPQKKDLFTKFLQNEMFRQYIKGQKSTLVLFSSYWQMREVKSVLSKIAEDNGYKLQCQGDAPKEKILDNHRQYVEDGIPSILMGTGSFSEGLDLPRDLLVNVIVTKIPFGVPTDPVSVVFSESIQAKGGNPFYEIGLPDASRQLIQAVGRLIRTVEDTGRVIILDNRIATANYGSRLLNSLPPFQVVFGNPPREE</sequence>
<keyword evidence="5" id="KW-0347">Helicase</keyword>
<dbReference type="SUPFAM" id="SSF52540">
    <property type="entry name" value="P-loop containing nucleoside triphosphate hydrolases"/>
    <property type="match status" value="2"/>
</dbReference>
<keyword evidence="1" id="KW-0547">Nucleotide-binding</keyword>
<dbReference type="GO" id="GO:0003676">
    <property type="term" value="F:nucleic acid binding"/>
    <property type="evidence" value="ECO:0007669"/>
    <property type="project" value="InterPro"/>
</dbReference>
<dbReference type="Proteomes" id="UP001253193">
    <property type="component" value="Unassembled WGS sequence"/>
</dbReference>
<dbReference type="AlphaFoldDB" id="A0AAW8PZJ8"/>
<comment type="caution">
    <text evidence="5">The sequence shown here is derived from an EMBL/GenBank/DDBJ whole genome shotgun (WGS) entry which is preliminary data.</text>
</comment>
<protein>
    <submittedName>
        <fullName evidence="5">ATP-dependent DNA helicase DinG</fullName>
        <ecNumber evidence="5">3.6.4.12</ecNumber>
    </submittedName>
</protein>